<dbReference type="PROSITE" id="PS00036">
    <property type="entry name" value="BZIP_BASIC"/>
    <property type="match status" value="1"/>
</dbReference>
<feature type="domain" description="BZIP" evidence="7">
    <location>
        <begin position="171"/>
        <end position="231"/>
    </location>
</feature>
<protein>
    <recommendedName>
        <fullName evidence="7">BZIP domain-containing protein</fullName>
    </recommendedName>
</protein>
<evidence type="ECO:0000259" key="7">
    <source>
        <dbReference type="PROSITE" id="PS50217"/>
    </source>
</evidence>
<dbReference type="InterPro" id="IPR046347">
    <property type="entry name" value="bZIP_sf"/>
</dbReference>
<dbReference type="GO" id="GO:0001228">
    <property type="term" value="F:DNA-binding transcription activator activity, RNA polymerase II-specific"/>
    <property type="evidence" value="ECO:0007669"/>
    <property type="project" value="TreeGrafter"/>
</dbReference>
<dbReference type="SMART" id="SM00338">
    <property type="entry name" value="BRLZ"/>
    <property type="match status" value="1"/>
</dbReference>
<keyword evidence="2" id="KW-0805">Transcription regulation</keyword>
<keyword evidence="5" id="KW-0539">Nucleus</keyword>
<name>A0AAD7DK76_MYCRO</name>
<gene>
    <name evidence="8" type="ORF">B0H17DRAFT_1059449</name>
</gene>
<feature type="compositionally biased region" description="Polar residues" evidence="6">
    <location>
        <begin position="98"/>
        <end position="117"/>
    </location>
</feature>
<feature type="region of interest" description="Disordered" evidence="6">
    <location>
        <begin position="70"/>
        <end position="218"/>
    </location>
</feature>
<dbReference type="Proteomes" id="UP001221757">
    <property type="component" value="Unassembled WGS sequence"/>
</dbReference>
<sequence>MSSQRSAEDLTANDPPDLSQWEQLLFSLDMQNEHNPSGTNSMPQAGSHDAARPNVLLDIQTAALLAHLANSNMYPPPHNPSYPGAPQRQAPNLDFNPGPSNQRPFVSTGNPAPSSYSPYPLFHGAPPSPSHDRSFSAPSPTEATGGRSRAPRAPQAGPSTSTTSPDAEEDTDEYEDKRRRNTAASARFRIKKKQRTLDLERSVSDLTGRAEDLEREASDLRRENGWLKEIIMLKGGRLAGVNLSGDVGTGGTRRSGERRGKRRDSVEDDDSSSDQSDEDKAEVSGKKGKGKGKAKSKKK</sequence>
<comment type="subcellular location">
    <subcellularLocation>
        <location evidence="1">Nucleus</location>
    </subcellularLocation>
</comment>
<feature type="region of interest" description="Disordered" evidence="6">
    <location>
        <begin position="237"/>
        <end position="299"/>
    </location>
</feature>
<dbReference type="CDD" id="cd14705">
    <property type="entry name" value="bZIP_Zip1"/>
    <property type="match status" value="1"/>
</dbReference>
<evidence type="ECO:0000313" key="8">
    <source>
        <dbReference type="EMBL" id="KAJ7693670.1"/>
    </source>
</evidence>
<evidence type="ECO:0000256" key="5">
    <source>
        <dbReference type="ARBA" id="ARBA00023242"/>
    </source>
</evidence>
<dbReference type="PANTHER" id="PTHR13044">
    <property type="entry name" value="ACTIVATING TRANSCRIPTION FACTOR ATF 4/5"/>
    <property type="match status" value="1"/>
</dbReference>
<organism evidence="8 9">
    <name type="scientific">Mycena rosella</name>
    <name type="common">Pink bonnet</name>
    <name type="synonym">Agaricus rosellus</name>
    <dbReference type="NCBI Taxonomy" id="1033263"/>
    <lineage>
        <taxon>Eukaryota</taxon>
        <taxon>Fungi</taxon>
        <taxon>Dikarya</taxon>
        <taxon>Basidiomycota</taxon>
        <taxon>Agaricomycotina</taxon>
        <taxon>Agaricomycetes</taxon>
        <taxon>Agaricomycetidae</taxon>
        <taxon>Agaricales</taxon>
        <taxon>Marasmiineae</taxon>
        <taxon>Mycenaceae</taxon>
        <taxon>Mycena</taxon>
    </lineage>
</organism>
<evidence type="ECO:0000256" key="2">
    <source>
        <dbReference type="ARBA" id="ARBA00023015"/>
    </source>
</evidence>
<evidence type="ECO:0000256" key="6">
    <source>
        <dbReference type="SAM" id="MobiDB-lite"/>
    </source>
</evidence>
<feature type="compositionally biased region" description="Basic and acidic residues" evidence="6">
    <location>
        <begin position="195"/>
        <end position="218"/>
    </location>
</feature>
<reference evidence="8" key="1">
    <citation type="submission" date="2023-03" db="EMBL/GenBank/DDBJ databases">
        <title>Massive genome expansion in bonnet fungi (Mycena s.s.) driven by repeated elements and novel gene families across ecological guilds.</title>
        <authorList>
            <consortium name="Lawrence Berkeley National Laboratory"/>
            <person name="Harder C.B."/>
            <person name="Miyauchi S."/>
            <person name="Viragh M."/>
            <person name="Kuo A."/>
            <person name="Thoen E."/>
            <person name="Andreopoulos B."/>
            <person name="Lu D."/>
            <person name="Skrede I."/>
            <person name="Drula E."/>
            <person name="Henrissat B."/>
            <person name="Morin E."/>
            <person name="Kohler A."/>
            <person name="Barry K."/>
            <person name="LaButti K."/>
            <person name="Morin E."/>
            <person name="Salamov A."/>
            <person name="Lipzen A."/>
            <person name="Mereny Z."/>
            <person name="Hegedus B."/>
            <person name="Baldrian P."/>
            <person name="Stursova M."/>
            <person name="Weitz H."/>
            <person name="Taylor A."/>
            <person name="Grigoriev I.V."/>
            <person name="Nagy L.G."/>
            <person name="Martin F."/>
            <person name="Kauserud H."/>
        </authorList>
    </citation>
    <scope>NUCLEOTIDE SEQUENCE</scope>
    <source>
        <strain evidence="8">CBHHK067</strain>
    </source>
</reference>
<dbReference type="PROSITE" id="PS50217">
    <property type="entry name" value="BZIP"/>
    <property type="match status" value="1"/>
</dbReference>
<comment type="caution">
    <text evidence="8">The sequence shown here is derived from an EMBL/GenBank/DDBJ whole genome shotgun (WGS) entry which is preliminary data.</text>
</comment>
<dbReference type="GO" id="GO:0005634">
    <property type="term" value="C:nucleus"/>
    <property type="evidence" value="ECO:0007669"/>
    <property type="project" value="UniProtKB-SubCell"/>
</dbReference>
<feature type="compositionally biased region" description="Basic residues" evidence="6">
    <location>
        <begin position="286"/>
        <end position="299"/>
    </location>
</feature>
<feature type="compositionally biased region" description="Acidic residues" evidence="6">
    <location>
        <begin position="266"/>
        <end position="280"/>
    </location>
</feature>
<evidence type="ECO:0000256" key="4">
    <source>
        <dbReference type="ARBA" id="ARBA00023163"/>
    </source>
</evidence>
<keyword evidence="3" id="KW-0238">DNA-binding</keyword>
<feature type="region of interest" description="Disordered" evidence="6">
    <location>
        <begin position="1"/>
        <end position="54"/>
    </location>
</feature>
<evidence type="ECO:0000313" key="9">
    <source>
        <dbReference type="Proteomes" id="UP001221757"/>
    </source>
</evidence>
<feature type="compositionally biased region" description="Polar residues" evidence="6">
    <location>
        <begin position="29"/>
        <end position="44"/>
    </location>
</feature>
<dbReference type="Pfam" id="PF07716">
    <property type="entry name" value="bZIP_2"/>
    <property type="match status" value="1"/>
</dbReference>
<evidence type="ECO:0000256" key="1">
    <source>
        <dbReference type="ARBA" id="ARBA00004123"/>
    </source>
</evidence>
<keyword evidence="4" id="KW-0804">Transcription</keyword>
<dbReference type="EMBL" id="JARKIE010000045">
    <property type="protein sequence ID" value="KAJ7693670.1"/>
    <property type="molecule type" value="Genomic_DNA"/>
</dbReference>
<proteinExistence type="predicted"/>
<dbReference type="Gene3D" id="1.20.5.170">
    <property type="match status" value="1"/>
</dbReference>
<accession>A0AAD7DK76</accession>
<keyword evidence="9" id="KW-1185">Reference proteome</keyword>
<dbReference type="SUPFAM" id="SSF57959">
    <property type="entry name" value="Leucine zipper domain"/>
    <property type="match status" value="1"/>
</dbReference>
<evidence type="ECO:0000256" key="3">
    <source>
        <dbReference type="ARBA" id="ARBA00023125"/>
    </source>
</evidence>
<dbReference type="GO" id="GO:0000977">
    <property type="term" value="F:RNA polymerase II transcription regulatory region sequence-specific DNA binding"/>
    <property type="evidence" value="ECO:0007669"/>
    <property type="project" value="TreeGrafter"/>
</dbReference>
<dbReference type="InterPro" id="IPR004827">
    <property type="entry name" value="bZIP"/>
</dbReference>
<dbReference type="AlphaFoldDB" id="A0AAD7DK76"/>
<dbReference type="PANTHER" id="PTHR13044:SF14">
    <property type="entry name" value="CRYPTOCEPHAL, ISOFORM A"/>
    <property type="match status" value="1"/>
</dbReference>